<keyword evidence="4" id="KW-1185">Reference proteome</keyword>
<organism evidence="2 4">
    <name type="scientific">Linum tenue</name>
    <dbReference type="NCBI Taxonomy" id="586396"/>
    <lineage>
        <taxon>Eukaryota</taxon>
        <taxon>Viridiplantae</taxon>
        <taxon>Streptophyta</taxon>
        <taxon>Embryophyta</taxon>
        <taxon>Tracheophyta</taxon>
        <taxon>Spermatophyta</taxon>
        <taxon>Magnoliopsida</taxon>
        <taxon>eudicotyledons</taxon>
        <taxon>Gunneridae</taxon>
        <taxon>Pentapetalae</taxon>
        <taxon>rosids</taxon>
        <taxon>fabids</taxon>
        <taxon>Malpighiales</taxon>
        <taxon>Linaceae</taxon>
        <taxon>Linum</taxon>
    </lineage>
</organism>
<evidence type="ECO:0000313" key="4">
    <source>
        <dbReference type="Proteomes" id="UP001154282"/>
    </source>
</evidence>
<dbReference type="EMBL" id="CAMGYJ010000007">
    <property type="protein sequence ID" value="CAI0445185.1"/>
    <property type="molecule type" value="Genomic_DNA"/>
</dbReference>
<protein>
    <submittedName>
        <fullName evidence="2">Uncharacterized protein</fullName>
    </submittedName>
</protein>
<comment type="caution">
    <text evidence="2">The sequence shown here is derived from an EMBL/GenBank/DDBJ whole genome shotgun (WGS) entry which is preliminary data.</text>
</comment>
<accession>A0AAV0MFX5</accession>
<dbReference type="EMBL" id="CAMGYJ010000007">
    <property type="protein sequence ID" value="CAI0445142.1"/>
    <property type="molecule type" value="Genomic_DNA"/>
</dbReference>
<sequence length="83" mass="9112">MRSAARNKEAGDGFSMTEYRLDGVIYSVATDLVICSVRRKQDRASSEIQIIDARVPPTPTAWCLPPCRSTMTQPVMGGTLFSC</sequence>
<gene>
    <name evidence="1" type="ORF">LITE_LOCUS28444</name>
    <name evidence="2" type="ORF">LITE_LOCUS28451</name>
    <name evidence="3" type="ORF">LITE_LOCUS28466</name>
</gene>
<evidence type="ECO:0000313" key="2">
    <source>
        <dbReference type="EMBL" id="CAI0445160.1"/>
    </source>
</evidence>
<dbReference type="EMBL" id="CAMGYJ010000007">
    <property type="protein sequence ID" value="CAI0445160.1"/>
    <property type="molecule type" value="Genomic_DNA"/>
</dbReference>
<dbReference type="AlphaFoldDB" id="A0AAV0MFX5"/>
<dbReference type="Proteomes" id="UP001154282">
    <property type="component" value="Unassembled WGS sequence"/>
</dbReference>
<evidence type="ECO:0000313" key="1">
    <source>
        <dbReference type="EMBL" id="CAI0445142.1"/>
    </source>
</evidence>
<name>A0AAV0MFX5_9ROSI</name>
<proteinExistence type="predicted"/>
<reference evidence="2" key="1">
    <citation type="submission" date="2022-08" db="EMBL/GenBank/DDBJ databases">
        <authorList>
            <person name="Gutierrez-Valencia J."/>
        </authorList>
    </citation>
    <scope>NUCLEOTIDE SEQUENCE</scope>
</reference>
<evidence type="ECO:0000313" key="3">
    <source>
        <dbReference type="EMBL" id="CAI0445185.1"/>
    </source>
</evidence>